<keyword evidence="2" id="KW-0472">Membrane</keyword>
<feature type="transmembrane region" description="Helical" evidence="2">
    <location>
        <begin position="144"/>
        <end position="169"/>
    </location>
</feature>
<dbReference type="EMBL" id="CADCVS010000046">
    <property type="protein sequence ID" value="CAA9472962.1"/>
    <property type="molecule type" value="Genomic_DNA"/>
</dbReference>
<feature type="compositionally biased region" description="Basic residues" evidence="1">
    <location>
        <begin position="277"/>
        <end position="287"/>
    </location>
</feature>
<gene>
    <name evidence="3" type="ORF">AVDCRST_MAG30-243</name>
</gene>
<feature type="region of interest" description="Disordered" evidence="1">
    <location>
        <begin position="227"/>
        <end position="287"/>
    </location>
</feature>
<evidence type="ECO:0000313" key="3">
    <source>
        <dbReference type="EMBL" id="CAA9472962.1"/>
    </source>
</evidence>
<dbReference type="AlphaFoldDB" id="A0A6J4RGD7"/>
<feature type="compositionally biased region" description="Low complexity" evidence="1">
    <location>
        <begin position="258"/>
        <end position="270"/>
    </location>
</feature>
<feature type="transmembrane region" description="Helical" evidence="2">
    <location>
        <begin position="200"/>
        <end position="219"/>
    </location>
</feature>
<feature type="transmembrane region" description="Helical" evidence="2">
    <location>
        <begin position="176"/>
        <end position="194"/>
    </location>
</feature>
<name>A0A6J4RGD7_9ACTN</name>
<keyword evidence="2" id="KW-1133">Transmembrane helix</keyword>
<sequence length="287" mass="30149">MAAALAAILILGSYFAEALLLNDAPRSSILPALGAALEAGPAGEAPSLNTGRYEYLSERAATFIAIYVVRGLGFLLAGFALTVLAFATRARGPLPKVALMAPIVGAALYAIAFVVSPVGTVLAVNDFLDGPRTVDAARDVGSRPLFVAVSIIEFVARLAFAMGLILVSLHAMRTGLLTRFLGVLGMLSGALFLIPIGGPLPVVQCFWLGAFAFLLLGRWPGGDPPAWRTGRAEAWPSQQQVREQRERERSGGGKAADPRPVAAAVGARAGEGTPHPSSRKKKRKRRS</sequence>
<proteinExistence type="predicted"/>
<organism evidence="3">
    <name type="scientific">uncultured Solirubrobacteraceae bacterium</name>
    <dbReference type="NCBI Taxonomy" id="1162706"/>
    <lineage>
        <taxon>Bacteria</taxon>
        <taxon>Bacillati</taxon>
        <taxon>Actinomycetota</taxon>
        <taxon>Thermoleophilia</taxon>
        <taxon>Solirubrobacterales</taxon>
        <taxon>Solirubrobacteraceae</taxon>
        <taxon>environmental samples</taxon>
    </lineage>
</organism>
<feature type="compositionally biased region" description="Basic and acidic residues" evidence="1">
    <location>
        <begin position="242"/>
        <end position="251"/>
    </location>
</feature>
<feature type="transmembrane region" description="Helical" evidence="2">
    <location>
        <begin position="64"/>
        <end position="87"/>
    </location>
</feature>
<evidence type="ECO:0000256" key="2">
    <source>
        <dbReference type="SAM" id="Phobius"/>
    </source>
</evidence>
<accession>A0A6J4RGD7</accession>
<reference evidence="3" key="1">
    <citation type="submission" date="2020-02" db="EMBL/GenBank/DDBJ databases">
        <authorList>
            <person name="Meier V. D."/>
        </authorList>
    </citation>
    <scope>NUCLEOTIDE SEQUENCE</scope>
    <source>
        <strain evidence="3">AVDCRST_MAG30</strain>
    </source>
</reference>
<evidence type="ECO:0000256" key="1">
    <source>
        <dbReference type="SAM" id="MobiDB-lite"/>
    </source>
</evidence>
<keyword evidence="2" id="KW-0812">Transmembrane</keyword>
<protein>
    <submittedName>
        <fullName evidence="3">Uncharacterized protein</fullName>
    </submittedName>
</protein>
<feature type="transmembrane region" description="Helical" evidence="2">
    <location>
        <begin position="99"/>
        <end position="124"/>
    </location>
</feature>